<dbReference type="EMBL" id="FQ790339">
    <property type="protein sequence ID" value="CCD35026.1"/>
    <property type="molecule type" value="Genomic_DNA"/>
</dbReference>
<evidence type="ECO:0000313" key="2">
    <source>
        <dbReference type="Proteomes" id="UP000008177"/>
    </source>
</evidence>
<accession>G2YJZ7</accession>
<reference evidence="2" key="1">
    <citation type="journal article" date="2011" name="PLoS Genet.">
        <title>Genomic analysis of the necrotrophic fungal pathogens Sclerotinia sclerotiorum and Botrytis cinerea.</title>
        <authorList>
            <person name="Amselem J."/>
            <person name="Cuomo C.A."/>
            <person name="van Kan J.A."/>
            <person name="Viaud M."/>
            <person name="Benito E.P."/>
            <person name="Couloux A."/>
            <person name="Coutinho P.M."/>
            <person name="de Vries R.P."/>
            <person name="Dyer P.S."/>
            <person name="Fillinger S."/>
            <person name="Fournier E."/>
            <person name="Gout L."/>
            <person name="Hahn M."/>
            <person name="Kohn L."/>
            <person name="Lapalu N."/>
            <person name="Plummer K.M."/>
            <person name="Pradier J.M."/>
            <person name="Quevillon E."/>
            <person name="Sharon A."/>
            <person name="Simon A."/>
            <person name="ten Have A."/>
            <person name="Tudzynski B."/>
            <person name="Tudzynski P."/>
            <person name="Wincker P."/>
            <person name="Andrew M."/>
            <person name="Anthouard V."/>
            <person name="Beever R.E."/>
            <person name="Beffa R."/>
            <person name="Benoit I."/>
            <person name="Bouzid O."/>
            <person name="Brault B."/>
            <person name="Chen Z."/>
            <person name="Choquer M."/>
            <person name="Collemare J."/>
            <person name="Cotton P."/>
            <person name="Danchin E.G."/>
            <person name="Da Silva C."/>
            <person name="Gautier A."/>
            <person name="Giraud C."/>
            <person name="Giraud T."/>
            <person name="Gonzalez C."/>
            <person name="Grossetete S."/>
            <person name="Guldener U."/>
            <person name="Henrissat B."/>
            <person name="Howlett B.J."/>
            <person name="Kodira C."/>
            <person name="Kretschmer M."/>
            <person name="Lappartient A."/>
            <person name="Leroch M."/>
            <person name="Levis C."/>
            <person name="Mauceli E."/>
            <person name="Neuveglise C."/>
            <person name="Oeser B."/>
            <person name="Pearson M."/>
            <person name="Poulain J."/>
            <person name="Poussereau N."/>
            <person name="Quesneville H."/>
            <person name="Rascle C."/>
            <person name="Schumacher J."/>
            <person name="Segurens B."/>
            <person name="Sexton A."/>
            <person name="Silva E."/>
            <person name="Sirven C."/>
            <person name="Soanes D.M."/>
            <person name="Talbot N.J."/>
            <person name="Templeton M."/>
            <person name="Yandava C."/>
            <person name="Yarden O."/>
            <person name="Zeng Q."/>
            <person name="Rollins J.A."/>
            <person name="Lebrun M.H."/>
            <person name="Dickman M."/>
        </authorList>
    </citation>
    <scope>NUCLEOTIDE SEQUENCE [LARGE SCALE GENOMIC DNA]</scope>
    <source>
        <strain evidence="2">T4</strain>
    </source>
</reference>
<dbReference type="AlphaFoldDB" id="G2YJZ7"/>
<dbReference type="HOGENOM" id="CLU_2654221_0_0_1"/>
<gene>
    <name evidence="1" type="ORF">BofuT4_uP083480.1</name>
</gene>
<organism evidence="1 2">
    <name type="scientific">Botryotinia fuckeliana (strain T4)</name>
    <name type="common">Noble rot fungus</name>
    <name type="synonym">Botrytis cinerea</name>
    <dbReference type="NCBI Taxonomy" id="999810"/>
    <lineage>
        <taxon>Eukaryota</taxon>
        <taxon>Fungi</taxon>
        <taxon>Dikarya</taxon>
        <taxon>Ascomycota</taxon>
        <taxon>Pezizomycotina</taxon>
        <taxon>Leotiomycetes</taxon>
        <taxon>Helotiales</taxon>
        <taxon>Sclerotiniaceae</taxon>
        <taxon>Botrytis</taxon>
    </lineage>
</organism>
<proteinExistence type="predicted"/>
<protein>
    <submittedName>
        <fullName evidence="1">Uncharacterized protein</fullName>
    </submittedName>
</protein>
<dbReference type="Proteomes" id="UP000008177">
    <property type="component" value="Unplaced contigs"/>
</dbReference>
<dbReference type="InParanoid" id="G2YJZ7"/>
<name>G2YJZ7_BOTF4</name>
<evidence type="ECO:0000313" key="1">
    <source>
        <dbReference type="EMBL" id="CCD35026.1"/>
    </source>
</evidence>
<sequence>MRFVPPQSHVRTTIEQRSYITSVRYSSLTLAAPVSERVRPHVASLERFNILIVLPTHSKVSSRGKVDDDERLYTSQ</sequence>